<sequence>MPKEQNRYQKAIPWLAGSGLLGMTIFGSWLGYENFHALGERQHTTYMAAAPEHGRETFFLRMQREVEQVKRLYLHAHYQGLADGAPENWTCLVPLTHSQVLDFYHATQYLSKVALAVHPRSVEYQQASMDTHCHLLKHSVGAATRLLAEMEAIEPQRLSIAGPSELSLSTVSAKSSSPPSYTQRYVIIDPIHVLTYRCFCGS</sequence>
<name>A0AB37U8Q2_9CYAN</name>
<organism evidence="2 3">
    <name type="scientific">Chroococcidiopsis cubana SAG 39.79</name>
    <dbReference type="NCBI Taxonomy" id="388085"/>
    <lineage>
        <taxon>Bacteria</taxon>
        <taxon>Bacillati</taxon>
        <taxon>Cyanobacteriota</taxon>
        <taxon>Cyanophyceae</taxon>
        <taxon>Chroococcidiopsidales</taxon>
        <taxon>Chroococcidiopsidaceae</taxon>
        <taxon>Chroococcidiopsis</taxon>
    </lineage>
</organism>
<keyword evidence="1" id="KW-0472">Membrane</keyword>
<evidence type="ECO:0000313" key="3">
    <source>
        <dbReference type="Proteomes" id="UP000282574"/>
    </source>
</evidence>
<comment type="caution">
    <text evidence="2">The sequence shown here is derived from an EMBL/GenBank/DDBJ whole genome shotgun (WGS) entry which is preliminary data.</text>
</comment>
<keyword evidence="1" id="KW-1133">Transmembrane helix</keyword>
<accession>A0AB37U8Q2</accession>
<keyword evidence="3" id="KW-1185">Reference proteome</keyword>
<dbReference type="AlphaFoldDB" id="A0AB37U8Q2"/>
<reference evidence="2 3" key="1">
    <citation type="journal article" date="2019" name="Genome Biol. Evol.">
        <title>Day and night: Metabolic profiles and evolutionary relationships of six axenic non-marine cyanobacteria.</title>
        <authorList>
            <person name="Will S.E."/>
            <person name="Henke P."/>
            <person name="Boedeker C."/>
            <person name="Huang S."/>
            <person name="Brinkmann H."/>
            <person name="Rohde M."/>
            <person name="Jarek M."/>
            <person name="Friedl T."/>
            <person name="Seufert S."/>
            <person name="Schumacher M."/>
            <person name="Overmann J."/>
            <person name="Neumann-Schaal M."/>
            <person name="Petersen J."/>
        </authorList>
    </citation>
    <scope>NUCLEOTIDE SEQUENCE [LARGE SCALE GENOMIC DNA]</scope>
    <source>
        <strain evidence="2 3">SAG 39.79</strain>
    </source>
</reference>
<proteinExistence type="predicted"/>
<keyword evidence="1" id="KW-0812">Transmembrane</keyword>
<protein>
    <submittedName>
        <fullName evidence="2">Uncharacterized protein</fullName>
    </submittedName>
</protein>
<gene>
    <name evidence="2" type="ORF">DSM107010_69120</name>
</gene>
<dbReference type="EMBL" id="RSCK01000158">
    <property type="protein sequence ID" value="RUS98564.1"/>
    <property type="molecule type" value="Genomic_DNA"/>
</dbReference>
<feature type="transmembrane region" description="Helical" evidence="1">
    <location>
        <begin position="12"/>
        <end position="32"/>
    </location>
</feature>
<evidence type="ECO:0000313" key="2">
    <source>
        <dbReference type="EMBL" id="RUS98564.1"/>
    </source>
</evidence>
<dbReference type="Proteomes" id="UP000282574">
    <property type="component" value="Unassembled WGS sequence"/>
</dbReference>
<evidence type="ECO:0000256" key="1">
    <source>
        <dbReference type="SAM" id="Phobius"/>
    </source>
</evidence>